<organism evidence="5 6">
    <name type="scientific">Phaeodactylibacter xiamenensis</name>
    <dbReference type="NCBI Taxonomy" id="1524460"/>
    <lineage>
        <taxon>Bacteria</taxon>
        <taxon>Pseudomonadati</taxon>
        <taxon>Bacteroidota</taxon>
        <taxon>Saprospiria</taxon>
        <taxon>Saprospirales</taxon>
        <taxon>Haliscomenobacteraceae</taxon>
        <taxon>Phaeodactylibacter</taxon>
    </lineage>
</organism>
<dbReference type="GO" id="GO:0003677">
    <property type="term" value="F:DNA binding"/>
    <property type="evidence" value="ECO:0007669"/>
    <property type="project" value="InterPro"/>
</dbReference>
<dbReference type="Gene3D" id="1.10.1740.10">
    <property type="match status" value="1"/>
</dbReference>
<reference evidence="5 6" key="1">
    <citation type="journal article" date="2014" name="Int. J. Syst. Evol. Microbiol.">
        <title>Phaeodactylibacter xiamenensis gen. nov., sp. nov., a member of the family Saprospiraceae isolated from the marine alga Phaeodactylum tricornutum.</title>
        <authorList>
            <person name="Chen Z.Jr."/>
            <person name="Lei X."/>
            <person name="Lai Q."/>
            <person name="Li Y."/>
            <person name="Zhang B."/>
            <person name="Zhang J."/>
            <person name="Zhang H."/>
            <person name="Yang L."/>
            <person name="Zheng W."/>
            <person name="Tian Y."/>
            <person name="Yu Z."/>
            <person name="Xu H.Jr."/>
            <person name="Zheng T."/>
        </authorList>
    </citation>
    <scope>NUCLEOTIDE SEQUENCE [LARGE SCALE GENOMIC DNA]</scope>
    <source>
        <strain evidence="5 6">KD52</strain>
    </source>
</reference>
<dbReference type="EMBL" id="JPOS01000080">
    <property type="protein sequence ID" value="KGE86305.1"/>
    <property type="molecule type" value="Genomic_DNA"/>
</dbReference>
<dbReference type="InterPro" id="IPR013325">
    <property type="entry name" value="RNA_pol_sigma_r2"/>
</dbReference>
<evidence type="ECO:0000259" key="4">
    <source>
        <dbReference type="PROSITE" id="PS00622"/>
    </source>
</evidence>
<accession>A0A098S2I7</accession>
<dbReference type="Gene3D" id="1.10.10.10">
    <property type="entry name" value="Winged helix-like DNA-binding domain superfamily/Winged helix DNA-binding domain"/>
    <property type="match status" value="1"/>
</dbReference>
<dbReference type="InterPro" id="IPR036388">
    <property type="entry name" value="WH-like_DNA-bd_sf"/>
</dbReference>
<evidence type="ECO:0000256" key="3">
    <source>
        <dbReference type="ARBA" id="ARBA00023163"/>
    </source>
</evidence>
<proteinExistence type="predicted"/>
<dbReference type="PROSITE" id="PS00622">
    <property type="entry name" value="HTH_LUXR_1"/>
    <property type="match status" value="1"/>
</dbReference>
<dbReference type="GO" id="GO:0016987">
    <property type="term" value="F:sigma factor activity"/>
    <property type="evidence" value="ECO:0007669"/>
    <property type="project" value="UniProtKB-KW"/>
</dbReference>
<dbReference type="PRINTS" id="PR00038">
    <property type="entry name" value="HTHLUXR"/>
</dbReference>
<dbReference type="InterPro" id="IPR016032">
    <property type="entry name" value="Sig_transdc_resp-reg_C-effctor"/>
</dbReference>
<keyword evidence="3" id="KW-0804">Transcription</keyword>
<dbReference type="STRING" id="1524460.IX84_22385"/>
<dbReference type="InterPro" id="IPR000792">
    <property type="entry name" value="Tscrpt_reg_LuxR_C"/>
</dbReference>
<feature type="domain" description="HTH luxR-type" evidence="4">
    <location>
        <begin position="142"/>
        <end position="169"/>
    </location>
</feature>
<gene>
    <name evidence="5" type="ORF">IX84_22385</name>
</gene>
<dbReference type="Pfam" id="PF08281">
    <property type="entry name" value="Sigma70_r4_2"/>
    <property type="match status" value="1"/>
</dbReference>
<keyword evidence="6" id="KW-1185">Reference proteome</keyword>
<dbReference type="SUPFAM" id="SSF88946">
    <property type="entry name" value="Sigma2 domain of RNA polymerase sigma factors"/>
    <property type="match status" value="1"/>
</dbReference>
<dbReference type="AlphaFoldDB" id="A0A098S2I7"/>
<dbReference type="InterPro" id="IPR013249">
    <property type="entry name" value="RNA_pol_sigma70_r4_t2"/>
</dbReference>
<name>A0A098S2I7_9BACT</name>
<dbReference type="Proteomes" id="UP000029736">
    <property type="component" value="Unassembled WGS sequence"/>
</dbReference>
<protein>
    <recommendedName>
        <fullName evidence="4">HTH luxR-type domain-containing protein</fullName>
    </recommendedName>
</protein>
<evidence type="ECO:0000313" key="5">
    <source>
        <dbReference type="EMBL" id="KGE86305.1"/>
    </source>
</evidence>
<evidence type="ECO:0000256" key="1">
    <source>
        <dbReference type="ARBA" id="ARBA00023015"/>
    </source>
</evidence>
<dbReference type="RefSeq" id="WP_044225569.1">
    <property type="nucleotide sequence ID" value="NZ_JBKAGJ010000067.1"/>
</dbReference>
<dbReference type="GO" id="GO:0006352">
    <property type="term" value="P:DNA-templated transcription initiation"/>
    <property type="evidence" value="ECO:0007669"/>
    <property type="project" value="InterPro"/>
</dbReference>
<dbReference type="PANTHER" id="PTHR43133">
    <property type="entry name" value="RNA POLYMERASE ECF-TYPE SIGMA FACTO"/>
    <property type="match status" value="1"/>
</dbReference>
<dbReference type="InterPro" id="IPR039425">
    <property type="entry name" value="RNA_pol_sigma-70-like"/>
</dbReference>
<comment type="caution">
    <text evidence="5">The sequence shown here is derived from an EMBL/GenBank/DDBJ whole genome shotgun (WGS) entry which is preliminary data.</text>
</comment>
<dbReference type="OrthoDB" id="653814at2"/>
<keyword evidence="1" id="KW-0805">Transcription regulation</keyword>
<evidence type="ECO:0000313" key="6">
    <source>
        <dbReference type="Proteomes" id="UP000029736"/>
    </source>
</evidence>
<evidence type="ECO:0000256" key="2">
    <source>
        <dbReference type="ARBA" id="ARBA00023082"/>
    </source>
</evidence>
<dbReference type="PANTHER" id="PTHR43133:SF46">
    <property type="entry name" value="RNA POLYMERASE SIGMA-70 FACTOR ECF SUBFAMILY"/>
    <property type="match status" value="1"/>
</dbReference>
<keyword evidence="2" id="KW-0731">Sigma factor</keyword>
<sequence length="205" mass="24119">MSSDFQSSWSPDDQEFVRQVWQVYFEPLYLSAVKLCSGNRVSPDDLVMDLFYKIAKKPDLFRNNLEQRGAGYLFSALKNEFRDTLRSDKSRRQNEQAIGTLRTGQTSLYAHCANIWQEHIEHFLGLVLKGRELDIMVWFSRGFKYREIAEKLGMNINTVGVSIKRSREKLIKALGDAGMDRFKNIDIKKWRRKRPRDPELFDEEE</sequence>
<dbReference type="SUPFAM" id="SSF46894">
    <property type="entry name" value="C-terminal effector domain of the bipartite response regulators"/>
    <property type="match status" value="1"/>
</dbReference>